<dbReference type="InterPro" id="IPR032135">
    <property type="entry name" value="DUF4817"/>
</dbReference>
<sequence length="105" mass="12485">MESSKRKSNIQADKVKVFNVSKQTRKLVHTAHNVLRRTKSTHSNANVKMSTMQQNARLARLWFHESKSIATVQKRFRLEYRNCRLPTKNSIKRWNEQLRSENLPH</sequence>
<comment type="caution">
    <text evidence="2">The sequence shown here is derived from an EMBL/GenBank/DDBJ whole genome shotgun (WGS) entry which is preliminary data.</text>
</comment>
<reference evidence="2 3" key="1">
    <citation type="journal article" date="2019" name="Sci. Rep.">
        <title>Orb-weaving spider Araneus ventricosus genome elucidates the spidroin gene catalogue.</title>
        <authorList>
            <person name="Kono N."/>
            <person name="Nakamura H."/>
            <person name="Ohtoshi R."/>
            <person name="Moran D.A.P."/>
            <person name="Shinohara A."/>
            <person name="Yoshida Y."/>
            <person name="Fujiwara M."/>
            <person name="Mori M."/>
            <person name="Tomita M."/>
            <person name="Arakawa K."/>
        </authorList>
    </citation>
    <scope>NUCLEOTIDE SEQUENCE [LARGE SCALE GENOMIC DNA]</scope>
</reference>
<dbReference type="Proteomes" id="UP000499080">
    <property type="component" value="Unassembled WGS sequence"/>
</dbReference>
<dbReference type="OrthoDB" id="6460236at2759"/>
<accession>A0A4Y2BVF4</accession>
<protein>
    <recommendedName>
        <fullName evidence="1">DUF4817 domain-containing protein</fullName>
    </recommendedName>
</protein>
<feature type="domain" description="DUF4817" evidence="1">
    <location>
        <begin position="51"/>
        <end position="100"/>
    </location>
</feature>
<organism evidence="2 3">
    <name type="scientific">Araneus ventricosus</name>
    <name type="common">Orbweaver spider</name>
    <name type="synonym">Epeira ventricosa</name>
    <dbReference type="NCBI Taxonomy" id="182803"/>
    <lineage>
        <taxon>Eukaryota</taxon>
        <taxon>Metazoa</taxon>
        <taxon>Ecdysozoa</taxon>
        <taxon>Arthropoda</taxon>
        <taxon>Chelicerata</taxon>
        <taxon>Arachnida</taxon>
        <taxon>Araneae</taxon>
        <taxon>Araneomorphae</taxon>
        <taxon>Entelegynae</taxon>
        <taxon>Araneoidea</taxon>
        <taxon>Araneidae</taxon>
        <taxon>Araneus</taxon>
    </lineage>
</organism>
<evidence type="ECO:0000313" key="2">
    <source>
        <dbReference type="EMBL" id="GBL96170.1"/>
    </source>
</evidence>
<proteinExistence type="predicted"/>
<keyword evidence="3" id="KW-1185">Reference proteome</keyword>
<dbReference type="AlphaFoldDB" id="A0A4Y2BVF4"/>
<gene>
    <name evidence="2" type="ORF">AVEN_118723_1</name>
</gene>
<evidence type="ECO:0000259" key="1">
    <source>
        <dbReference type="Pfam" id="PF16087"/>
    </source>
</evidence>
<evidence type="ECO:0000313" key="3">
    <source>
        <dbReference type="Proteomes" id="UP000499080"/>
    </source>
</evidence>
<name>A0A4Y2BVF4_ARAVE</name>
<dbReference type="Pfam" id="PF16087">
    <property type="entry name" value="DUF4817"/>
    <property type="match status" value="1"/>
</dbReference>
<dbReference type="EMBL" id="BGPR01000118">
    <property type="protein sequence ID" value="GBL96170.1"/>
    <property type="molecule type" value="Genomic_DNA"/>
</dbReference>